<keyword evidence="1" id="KW-0472">Membrane</keyword>
<evidence type="ECO:0000313" key="3">
    <source>
        <dbReference type="Proteomes" id="UP001612915"/>
    </source>
</evidence>
<feature type="transmembrane region" description="Helical" evidence="1">
    <location>
        <begin position="36"/>
        <end position="55"/>
    </location>
</feature>
<keyword evidence="1" id="KW-1133">Transmembrane helix</keyword>
<dbReference type="RefSeq" id="WP_398277739.1">
    <property type="nucleotide sequence ID" value="NZ_JBITLV010000002.1"/>
</dbReference>
<keyword evidence="1" id="KW-0812">Transmembrane</keyword>
<dbReference type="Proteomes" id="UP001612915">
    <property type="component" value="Unassembled WGS sequence"/>
</dbReference>
<feature type="transmembrane region" description="Helical" evidence="1">
    <location>
        <begin position="12"/>
        <end position="30"/>
    </location>
</feature>
<evidence type="ECO:0000256" key="1">
    <source>
        <dbReference type="SAM" id="Phobius"/>
    </source>
</evidence>
<dbReference type="EMBL" id="JBITLV010000002">
    <property type="protein sequence ID" value="MFI7586981.1"/>
    <property type="molecule type" value="Genomic_DNA"/>
</dbReference>
<proteinExistence type="predicted"/>
<evidence type="ECO:0000313" key="2">
    <source>
        <dbReference type="EMBL" id="MFI7586981.1"/>
    </source>
</evidence>
<comment type="caution">
    <text evidence="2">The sequence shown here is derived from an EMBL/GenBank/DDBJ whole genome shotgun (WGS) entry which is preliminary data.</text>
</comment>
<reference evidence="2 3" key="1">
    <citation type="submission" date="2024-10" db="EMBL/GenBank/DDBJ databases">
        <title>The Natural Products Discovery Center: Release of the First 8490 Sequenced Strains for Exploring Actinobacteria Biosynthetic Diversity.</title>
        <authorList>
            <person name="Kalkreuter E."/>
            <person name="Kautsar S.A."/>
            <person name="Yang D."/>
            <person name="Bader C.D."/>
            <person name="Teijaro C.N."/>
            <person name="Fluegel L."/>
            <person name="Davis C.M."/>
            <person name="Simpson J.R."/>
            <person name="Lauterbach L."/>
            <person name="Steele A.D."/>
            <person name="Gui C."/>
            <person name="Meng S."/>
            <person name="Li G."/>
            <person name="Viehrig K."/>
            <person name="Ye F."/>
            <person name="Su P."/>
            <person name="Kiefer A.F."/>
            <person name="Nichols A."/>
            <person name="Cepeda A.J."/>
            <person name="Yan W."/>
            <person name="Fan B."/>
            <person name="Jiang Y."/>
            <person name="Adhikari A."/>
            <person name="Zheng C.-J."/>
            <person name="Schuster L."/>
            <person name="Cowan T.M."/>
            <person name="Smanski M.J."/>
            <person name="Chevrette M.G."/>
            <person name="De Carvalho L.P.S."/>
            <person name="Shen B."/>
        </authorList>
    </citation>
    <scope>NUCLEOTIDE SEQUENCE [LARGE SCALE GENOMIC DNA]</scope>
    <source>
        <strain evidence="2 3">NPDC049639</strain>
    </source>
</reference>
<name>A0ABW8AKU6_9ACTN</name>
<protein>
    <submittedName>
        <fullName evidence="2">Uncharacterized protein</fullName>
    </submittedName>
</protein>
<accession>A0ABW8AKU6</accession>
<organism evidence="2 3">
    <name type="scientific">Spongisporangium articulatum</name>
    <dbReference type="NCBI Taxonomy" id="3362603"/>
    <lineage>
        <taxon>Bacteria</taxon>
        <taxon>Bacillati</taxon>
        <taxon>Actinomycetota</taxon>
        <taxon>Actinomycetes</taxon>
        <taxon>Kineosporiales</taxon>
        <taxon>Kineosporiaceae</taxon>
        <taxon>Spongisporangium</taxon>
    </lineage>
</organism>
<sequence>MAMQIRRLARIAQGVSVLVLIWVLVLLVQGQATNGWVALVVCTTLVSVGLQLLVLQEEARNRPPE</sequence>
<gene>
    <name evidence="2" type="ORF">ACIB24_07885</name>
</gene>
<keyword evidence="3" id="KW-1185">Reference proteome</keyword>